<keyword evidence="1" id="KW-0677">Repeat</keyword>
<dbReference type="Gene3D" id="1.25.40.10">
    <property type="entry name" value="Tetratricopeptide repeat domain"/>
    <property type="match status" value="3"/>
</dbReference>
<comment type="caution">
    <text evidence="5">The sequence shown here is derived from an EMBL/GenBank/DDBJ whole genome shotgun (WGS) entry which is preliminary data.</text>
</comment>
<dbReference type="Pfam" id="PF13041">
    <property type="entry name" value="PPR_2"/>
    <property type="match status" value="2"/>
</dbReference>
<dbReference type="FunFam" id="1.25.40.10:FF:000378">
    <property type="entry name" value="Pentatricopeptide repeat-containing protein mitochondrial"/>
    <property type="match status" value="1"/>
</dbReference>
<dbReference type="Pfam" id="PF01535">
    <property type="entry name" value="PPR"/>
    <property type="match status" value="2"/>
</dbReference>
<dbReference type="PANTHER" id="PTHR47926">
    <property type="entry name" value="PENTATRICOPEPTIDE REPEAT-CONTAINING PROTEIN"/>
    <property type="match status" value="1"/>
</dbReference>
<dbReference type="Pfam" id="PF25829">
    <property type="entry name" value="DUF7953"/>
    <property type="match status" value="1"/>
</dbReference>
<dbReference type="GO" id="GO:0009451">
    <property type="term" value="P:RNA modification"/>
    <property type="evidence" value="ECO:0007669"/>
    <property type="project" value="InterPro"/>
</dbReference>
<feature type="repeat" description="PPR" evidence="2">
    <location>
        <begin position="162"/>
        <end position="196"/>
    </location>
</feature>
<gene>
    <name evidence="5" type="ORF">RHGRI_011619</name>
</gene>
<keyword evidence="6" id="KW-1185">Reference proteome</keyword>
<evidence type="ECO:0000313" key="5">
    <source>
        <dbReference type="EMBL" id="KAG5553806.1"/>
    </source>
</evidence>
<dbReference type="SUPFAM" id="SSF48452">
    <property type="entry name" value="TPR-like"/>
    <property type="match status" value="1"/>
</dbReference>
<dbReference type="FunFam" id="1.25.40.10:FF:001139">
    <property type="entry name" value="Uncharacterized protein"/>
    <property type="match status" value="1"/>
</dbReference>
<keyword evidence="3" id="KW-1133">Transmembrane helix</keyword>
<dbReference type="InterPro" id="IPR057713">
    <property type="entry name" value="DUF7953"/>
</dbReference>
<dbReference type="GO" id="GO:0003723">
    <property type="term" value="F:RNA binding"/>
    <property type="evidence" value="ECO:0007669"/>
    <property type="project" value="InterPro"/>
</dbReference>
<proteinExistence type="predicted"/>
<keyword evidence="3" id="KW-0472">Membrane</keyword>
<evidence type="ECO:0000259" key="4">
    <source>
        <dbReference type="Pfam" id="PF25829"/>
    </source>
</evidence>
<sequence length="808" mass="90552">MNSFFSKQRFIKQNFRSISLPFSPLSSQTKSHPTRHKSLKGQRVLDLVTPKSNFTRNGRQSHLRLIQDILPSNSNNPDEHVGPSICYSHGEGLRADPSVLSHTLSSCGCVRTASVGIQLHCLVIKTGFLSNVYVGSSLISFYCKCSELRYAYQVFDEMPVRNVVSWTTIIAGFAQEWQVDVCLELYHWMRYSTVNPNDFTITSVLSACTGSGCLGKGKSAHCQAIQMGFDAYVHVSNALISLYFKCGDENEAAYIFENMRIKDLVSWNSMIAGYAQHGFSSQAFDLFEEMRKKKVKPDAITFLGVLSSCRHAGLVEQGQFYLNSMVEYGLEPEVDHYSCIVDLLGRAGDLEKARGLIKNMPIDPNGIIWGSLLSSSRLHGNVWIGIEAGERRLELEPECAATHLQLVNLYASFGCWDQVARVRKMMKDKGLKTDPGHSWIEIRNEVYRFGAEDSLNSKTDEVLAVVNCLVDQIRDSGYACELYQLEASLGLQIEFKSYSFLKLSKANSRVVPHPIARGLDHALYYMTFVATEDMDTIEVAVRSTYDAVCMMKSLQAVGKKSTDDVLGVNFARQNEGTDDVSSRSSKLKVYACSAFMVEAVAVLKALEWAKDRGSIMSLSAMVTVNSIEIFNTHAWLPSKPTVYFQCKGENKTYLPDVKKTHFSYTFKGEESWQPLMEFPNTKCKRCGFYEEDILKSDEFDEWEFCPSDFTNPDGSYNKFKVKEFNATFLCPDCVPLGSDSNHASGAHNGGKGMDLAIAHNGGKEMHLAVVILISALVSTVFTLGLVASYMYWQKRKREQGKGRFRKTF</sequence>
<dbReference type="InterPro" id="IPR011990">
    <property type="entry name" value="TPR-like_helical_dom_sf"/>
</dbReference>
<protein>
    <recommendedName>
        <fullName evidence="4">DUF7953 domain-containing protein</fullName>
    </recommendedName>
</protein>
<evidence type="ECO:0000256" key="1">
    <source>
        <dbReference type="ARBA" id="ARBA00022737"/>
    </source>
</evidence>
<dbReference type="InterPro" id="IPR002885">
    <property type="entry name" value="PPR_rpt"/>
</dbReference>
<dbReference type="PROSITE" id="PS51375">
    <property type="entry name" value="PPR"/>
    <property type="match status" value="2"/>
</dbReference>
<accession>A0AAV6KMP0</accession>
<name>A0AAV6KMP0_9ERIC</name>
<evidence type="ECO:0000313" key="6">
    <source>
        <dbReference type="Proteomes" id="UP000823749"/>
    </source>
</evidence>
<organism evidence="5 6">
    <name type="scientific">Rhododendron griersonianum</name>
    <dbReference type="NCBI Taxonomy" id="479676"/>
    <lineage>
        <taxon>Eukaryota</taxon>
        <taxon>Viridiplantae</taxon>
        <taxon>Streptophyta</taxon>
        <taxon>Embryophyta</taxon>
        <taxon>Tracheophyta</taxon>
        <taxon>Spermatophyta</taxon>
        <taxon>Magnoliopsida</taxon>
        <taxon>eudicotyledons</taxon>
        <taxon>Gunneridae</taxon>
        <taxon>Pentapetalae</taxon>
        <taxon>asterids</taxon>
        <taxon>Ericales</taxon>
        <taxon>Ericaceae</taxon>
        <taxon>Ericoideae</taxon>
        <taxon>Rhodoreae</taxon>
        <taxon>Rhododendron</taxon>
    </lineage>
</organism>
<dbReference type="Proteomes" id="UP000823749">
    <property type="component" value="Chromosome 4"/>
</dbReference>
<dbReference type="PANTHER" id="PTHR47926:SF438">
    <property type="entry name" value="PENTATRICOPEPTIDE REPEAT-CONTAINING PROTEIN"/>
    <property type="match status" value="1"/>
</dbReference>
<keyword evidence="3" id="KW-0812">Transmembrane</keyword>
<reference evidence="5" key="1">
    <citation type="submission" date="2020-08" db="EMBL/GenBank/DDBJ databases">
        <title>Plant Genome Project.</title>
        <authorList>
            <person name="Zhang R.-G."/>
        </authorList>
    </citation>
    <scope>NUCLEOTIDE SEQUENCE</scope>
    <source>
        <strain evidence="5">WSP0</strain>
        <tissue evidence="5">Leaf</tissue>
    </source>
</reference>
<dbReference type="EMBL" id="JACTNZ010000004">
    <property type="protein sequence ID" value="KAG5553806.1"/>
    <property type="molecule type" value="Genomic_DNA"/>
</dbReference>
<feature type="transmembrane region" description="Helical" evidence="3">
    <location>
        <begin position="767"/>
        <end position="792"/>
    </location>
</feature>
<feature type="repeat" description="PPR" evidence="2">
    <location>
        <begin position="263"/>
        <end position="297"/>
    </location>
</feature>
<dbReference type="NCBIfam" id="TIGR00756">
    <property type="entry name" value="PPR"/>
    <property type="match status" value="1"/>
</dbReference>
<dbReference type="InterPro" id="IPR046848">
    <property type="entry name" value="E_motif"/>
</dbReference>
<dbReference type="Pfam" id="PF20431">
    <property type="entry name" value="E_motif"/>
    <property type="match status" value="1"/>
</dbReference>
<feature type="domain" description="DUF7953" evidence="4">
    <location>
        <begin position="619"/>
        <end position="731"/>
    </location>
</feature>
<evidence type="ECO:0000256" key="2">
    <source>
        <dbReference type="PROSITE-ProRule" id="PRU00708"/>
    </source>
</evidence>
<evidence type="ECO:0000256" key="3">
    <source>
        <dbReference type="SAM" id="Phobius"/>
    </source>
</evidence>
<dbReference type="AlphaFoldDB" id="A0AAV6KMP0"/>
<dbReference type="InterPro" id="IPR046960">
    <property type="entry name" value="PPR_At4g14850-like_plant"/>
</dbReference>